<dbReference type="Gene3D" id="3.40.640.10">
    <property type="entry name" value="Type I PLP-dependent aspartate aminotransferase-like (Major domain)"/>
    <property type="match status" value="1"/>
</dbReference>
<gene>
    <name evidence="8" type="ORF">HNP84_002015</name>
</gene>
<keyword evidence="4 6" id="KW-0663">Pyridoxal phosphate</keyword>
<dbReference type="InterPro" id="IPR015421">
    <property type="entry name" value="PyrdxlP-dep_Trfase_major"/>
</dbReference>
<dbReference type="Proteomes" id="UP000578449">
    <property type="component" value="Unassembled WGS sequence"/>
</dbReference>
<feature type="modified residue" description="N6-(pyridoxal phosphate)lysine" evidence="6">
    <location>
        <position position="289"/>
    </location>
</feature>
<dbReference type="InterPro" id="IPR015424">
    <property type="entry name" value="PyrdxlP-dep_Trfase"/>
</dbReference>
<dbReference type="Gene3D" id="3.90.1150.10">
    <property type="entry name" value="Aspartate Aminotransferase, domain 1"/>
    <property type="match status" value="1"/>
</dbReference>
<dbReference type="GO" id="GO:0030170">
    <property type="term" value="F:pyridoxal phosphate binding"/>
    <property type="evidence" value="ECO:0007669"/>
    <property type="project" value="InterPro"/>
</dbReference>
<dbReference type="GO" id="GO:0033983">
    <property type="term" value="F:diaminobutyrate decarboxylase activity"/>
    <property type="evidence" value="ECO:0007669"/>
    <property type="project" value="UniProtKB-EC"/>
</dbReference>
<dbReference type="PROSITE" id="PS00392">
    <property type="entry name" value="DDC_GAD_HDC_YDC"/>
    <property type="match status" value="1"/>
</dbReference>
<evidence type="ECO:0000313" key="8">
    <source>
        <dbReference type="EMBL" id="MBB5132299.1"/>
    </source>
</evidence>
<dbReference type="InterPro" id="IPR015422">
    <property type="entry name" value="PyrdxlP-dep_Trfase_small"/>
</dbReference>
<organism evidence="8 9">
    <name type="scientific">Thermocatellispora tengchongensis</name>
    <dbReference type="NCBI Taxonomy" id="1073253"/>
    <lineage>
        <taxon>Bacteria</taxon>
        <taxon>Bacillati</taxon>
        <taxon>Actinomycetota</taxon>
        <taxon>Actinomycetes</taxon>
        <taxon>Streptosporangiales</taxon>
        <taxon>Streptosporangiaceae</taxon>
        <taxon>Thermocatellispora</taxon>
    </lineage>
</organism>
<evidence type="ECO:0000313" key="9">
    <source>
        <dbReference type="Proteomes" id="UP000578449"/>
    </source>
</evidence>
<dbReference type="InterPro" id="IPR002129">
    <property type="entry name" value="PyrdxlP-dep_de-COase"/>
</dbReference>
<evidence type="ECO:0000256" key="7">
    <source>
        <dbReference type="RuleBase" id="RU000382"/>
    </source>
</evidence>
<comment type="similarity">
    <text evidence="2 7">Belongs to the group II decarboxylase family.</text>
</comment>
<dbReference type="PANTHER" id="PTHR45677:SF8">
    <property type="entry name" value="CYSTEINE SULFINIC ACID DECARBOXYLASE"/>
    <property type="match status" value="1"/>
</dbReference>
<evidence type="ECO:0000256" key="6">
    <source>
        <dbReference type="PIRSR" id="PIRSR602129-50"/>
    </source>
</evidence>
<evidence type="ECO:0000256" key="5">
    <source>
        <dbReference type="ARBA" id="ARBA00023239"/>
    </source>
</evidence>
<dbReference type="GO" id="GO:0019752">
    <property type="term" value="P:carboxylic acid metabolic process"/>
    <property type="evidence" value="ECO:0007669"/>
    <property type="project" value="InterPro"/>
</dbReference>
<evidence type="ECO:0000256" key="2">
    <source>
        <dbReference type="ARBA" id="ARBA00009533"/>
    </source>
</evidence>
<comment type="cofactor">
    <cofactor evidence="1 6 7">
        <name>pyridoxal 5'-phosphate</name>
        <dbReference type="ChEBI" id="CHEBI:597326"/>
    </cofactor>
</comment>
<dbReference type="InterPro" id="IPR021115">
    <property type="entry name" value="Pyridoxal-P_BS"/>
</dbReference>
<evidence type="ECO:0000256" key="3">
    <source>
        <dbReference type="ARBA" id="ARBA00022793"/>
    </source>
</evidence>
<dbReference type="GO" id="GO:0005737">
    <property type="term" value="C:cytoplasm"/>
    <property type="evidence" value="ECO:0007669"/>
    <property type="project" value="TreeGrafter"/>
</dbReference>
<keyword evidence="3" id="KW-0210">Decarboxylase</keyword>
<dbReference type="EMBL" id="JACHGN010000004">
    <property type="protein sequence ID" value="MBB5132299.1"/>
    <property type="molecule type" value="Genomic_DNA"/>
</dbReference>
<keyword evidence="9" id="KW-1185">Reference proteome</keyword>
<dbReference type="Pfam" id="PF00282">
    <property type="entry name" value="Pyridoxal_deC"/>
    <property type="match status" value="1"/>
</dbReference>
<evidence type="ECO:0000256" key="1">
    <source>
        <dbReference type="ARBA" id="ARBA00001933"/>
    </source>
</evidence>
<sequence length="474" mass="49087">MNAGRLLAATPLGLGALRGLLATVLRAIGDGRDARQGPIARGGPAEVAEEVRRRIPLVLPLEGAGPERALTTIVEAVAAGAADPSNPLCAAHLHGAPLAVAAAADLAASVLNPSLDSWDQAPAAGEVERLVTATVAGLVYPGREEADALVTTGATESNLVALLLARERLGPRLRVICSADAHHSVGRAAWMLGLAPPVGVRTAGGRIDLGALAQTLAIVPGPHCVVATAGTTDRGAIDPIGEVAGLAARRGAYLHVDAAYGGGLLFSHRRARLLDGLPRADSVALDLHKFGWQPLPAGLLAVRDTASLAPLSLVADYLNAPDDQESGMPDLLGRSIRTSRRPDALKMAVTFQALGWSGLARLTDRCCDAAASLAHMIAERPALRLLTRPEISTVLFRPVAADAMPVPEGNALVAGIRRSLLADGKAVLGRARTAEDDRLWLKITLLNPDVTPAHLDRLLDLVEIATPRTVPAAA</sequence>
<comment type="caution">
    <text evidence="8">The sequence shown here is derived from an EMBL/GenBank/DDBJ whole genome shotgun (WGS) entry which is preliminary data.</text>
</comment>
<dbReference type="RefSeq" id="WP_185049150.1">
    <property type="nucleotide sequence ID" value="NZ_BAABIX010000063.1"/>
</dbReference>
<protein>
    <submittedName>
        <fullName evidence="8">L-2,4-diaminobutyrate decarboxylase</fullName>
        <ecNumber evidence="8">4.1.1.86</ecNumber>
    </submittedName>
</protein>
<dbReference type="GO" id="GO:0004058">
    <property type="term" value="F:aromatic-L-amino-acid decarboxylase activity"/>
    <property type="evidence" value="ECO:0007669"/>
    <property type="project" value="UniProtKB-ARBA"/>
</dbReference>
<name>A0A840NZX5_9ACTN</name>
<reference evidence="8 9" key="1">
    <citation type="submission" date="2020-08" db="EMBL/GenBank/DDBJ databases">
        <title>Genomic Encyclopedia of Type Strains, Phase IV (KMG-IV): sequencing the most valuable type-strain genomes for metagenomic binning, comparative biology and taxonomic classification.</title>
        <authorList>
            <person name="Goeker M."/>
        </authorList>
    </citation>
    <scope>NUCLEOTIDE SEQUENCE [LARGE SCALE GENOMIC DNA]</scope>
    <source>
        <strain evidence="8 9">DSM 45615</strain>
    </source>
</reference>
<dbReference type="AlphaFoldDB" id="A0A840NZX5"/>
<dbReference type="PANTHER" id="PTHR45677">
    <property type="entry name" value="GLUTAMATE DECARBOXYLASE-RELATED"/>
    <property type="match status" value="1"/>
</dbReference>
<keyword evidence="5 7" id="KW-0456">Lyase</keyword>
<proteinExistence type="inferred from homology"/>
<dbReference type="EC" id="4.1.1.86" evidence="8"/>
<evidence type="ECO:0000256" key="4">
    <source>
        <dbReference type="ARBA" id="ARBA00022898"/>
    </source>
</evidence>
<dbReference type="SUPFAM" id="SSF53383">
    <property type="entry name" value="PLP-dependent transferases"/>
    <property type="match status" value="1"/>
</dbReference>
<accession>A0A840NZX5</accession>